<evidence type="ECO:0000313" key="1">
    <source>
        <dbReference type="EMBL" id="CDW41784.1"/>
    </source>
</evidence>
<reference evidence="1" key="1">
    <citation type="submission" date="2014-05" db="EMBL/GenBank/DDBJ databases">
        <authorList>
            <person name="Chronopoulou M."/>
        </authorList>
    </citation>
    <scope>NUCLEOTIDE SEQUENCE</scope>
    <source>
        <tissue evidence="1">Whole organism</tissue>
    </source>
</reference>
<dbReference type="EMBL" id="HACA01024423">
    <property type="protein sequence ID" value="CDW41784.1"/>
    <property type="molecule type" value="Transcribed_RNA"/>
</dbReference>
<feature type="non-terminal residue" evidence="1">
    <location>
        <position position="1"/>
    </location>
</feature>
<name>A0A0K2UU44_LEPSM</name>
<protein>
    <submittedName>
        <fullName evidence="1">Uncharacterized protein</fullName>
    </submittedName>
</protein>
<dbReference type="AlphaFoldDB" id="A0A0K2UU44"/>
<sequence>TSLKLNSLITTWATFLDIWHPRDASSPLSSGTLSLLWTLSSKFDFACPASSHTVVRAALVFSQYFYGRISSASTPNAFSSLLHSLKSCSNVRVSLK</sequence>
<proteinExistence type="predicted"/>
<accession>A0A0K2UU44</accession>
<organism evidence="1">
    <name type="scientific">Lepeophtheirus salmonis</name>
    <name type="common">Salmon louse</name>
    <name type="synonym">Caligus salmonis</name>
    <dbReference type="NCBI Taxonomy" id="72036"/>
    <lineage>
        <taxon>Eukaryota</taxon>
        <taxon>Metazoa</taxon>
        <taxon>Ecdysozoa</taxon>
        <taxon>Arthropoda</taxon>
        <taxon>Crustacea</taxon>
        <taxon>Multicrustacea</taxon>
        <taxon>Hexanauplia</taxon>
        <taxon>Copepoda</taxon>
        <taxon>Siphonostomatoida</taxon>
        <taxon>Caligidae</taxon>
        <taxon>Lepeophtheirus</taxon>
    </lineage>
</organism>